<dbReference type="EMBL" id="JMSN01000001">
    <property type="protein sequence ID" value="KDN53651.1"/>
    <property type="molecule type" value="Genomic_DNA"/>
</dbReference>
<proteinExistence type="predicted"/>
<organism evidence="1 2">
    <name type="scientific">Tilletiaria anomala (strain ATCC 24038 / CBS 436.72 / UBC 951)</name>
    <dbReference type="NCBI Taxonomy" id="1037660"/>
    <lineage>
        <taxon>Eukaryota</taxon>
        <taxon>Fungi</taxon>
        <taxon>Dikarya</taxon>
        <taxon>Basidiomycota</taxon>
        <taxon>Ustilaginomycotina</taxon>
        <taxon>Exobasidiomycetes</taxon>
        <taxon>Georgefischeriales</taxon>
        <taxon>Tilletiariaceae</taxon>
        <taxon>Tilletiaria</taxon>
    </lineage>
</organism>
<dbReference type="HOGENOM" id="CLU_1876874_0_0_1"/>
<evidence type="ECO:0000313" key="2">
    <source>
        <dbReference type="Proteomes" id="UP000027361"/>
    </source>
</evidence>
<sequence>MRTYPRATLKRLVRAHLRSKAQPAQLSARADLYIYLAWVVFLRRLARESIVAMQMDADVGVAASTRTMAQRHVRCAARRLASLNDYRRTYTITSPGVTRAASRTPRLDSTCSKAGHASTLPHVHAVQLSYRTGTNA</sequence>
<dbReference type="AlphaFoldDB" id="A0A066WII0"/>
<evidence type="ECO:0000313" key="1">
    <source>
        <dbReference type="EMBL" id="KDN53651.1"/>
    </source>
</evidence>
<dbReference type="Proteomes" id="UP000027361">
    <property type="component" value="Unassembled WGS sequence"/>
</dbReference>
<dbReference type="Gene3D" id="1.10.20.10">
    <property type="entry name" value="Histone, subunit A"/>
    <property type="match status" value="1"/>
</dbReference>
<name>A0A066WII0_TILAU</name>
<dbReference type="InParanoid" id="A0A066WII0"/>
<comment type="caution">
    <text evidence="1">The sequence shown here is derived from an EMBL/GenBank/DDBJ whole genome shotgun (WGS) entry which is preliminary data.</text>
</comment>
<dbReference type="CDD" id="cd13732">
    <property type="entry name" value="HFD_CENP-W"/>
    <property type="match status" value="1"/>
</dbReference>
<dbReference type="InterPro" id="IPR009072">
    <property type="entry name" value="Histone-fold"/>
</dbReference>
<dbReference type="OrthoDB" id="2543597at2759"/>
<keyword evidence="2" id="KW-1185">Reference proteome</keyword>
<protein>
    <submittedName>
        <fullName evidence="1">Uncharacterized protein</fullName>
    </submittedName>
</protein>
<dbReference type="GO" id="GO:0046982">
    <property type="term" value="F:protein heterodimerization activity"/>
    <property type="evidence" value="ECO:0007669"/>
    <property type="project" value="InterPro"/>
</dbReference>
<dbReference type="STRING" id="1037660.A0A066WII0"/>
<accession>A0A066WII0</accession>
<dbReference type="GeneID" id="25266279"/>
<dbReference type="RefSeq" id="XP_013246490.1">
    <property type="nucleotide sequence ID" value="XM_013391036.1"/>
</dbReference>
<gene>
    <name evidence="1" type="ORF">K437DRAFT_271563</name>
</gene>
<reference evidence="1 2" key="1">
    <citation type="submission" date="2014-05" db="EMBL/GenBank/DDBJ databases">
        <title>Draft genome sequence of a rare smut relative, Tilletiaria anomala UBC 951.</title>
        <authorList>
            <consortium name="DOE Joint Genome Institute"/>
            <person name="Toome M."/>
            <person name="Kuo A."/>
            <person name="Henrissat B."/>
            <person name="Lipzen A."/>
            <person name="Tritt A."/>
            <person name="Yoshinaga Y."/>
            <person name="Zane M."/>
            <person name="Barry K."/>
            <person name="Grigoriev I.V."/>
            <person name="Spatafora J.W."/>
            <person name="Aimea M.C."/>
        </authorList>
    </citation>
    <scope>NUCLEOTIDE SEQUENCE [LARGE SCALE GENOMIC DNA]</scope>
    <source>
        <strain evidence="1 2">UBC 951</strain>
    </source>
</reference>